<dbReference type="GO" id="GO:0005789">
    <property type="term" value="C:endoplasmic reticulum membrane"/>
    <property type="evidence" value="ECO:0007669"/>
    <property type="project" value="InterPro"/>
</dbReference>
<feature type="transmembrane region" description="Helical" evidence="7">
    <location>
        <begin position="20"/>
        <end position="42"/>
    </location>
</feature>
<dbReference type="FunCoup" id="A0A4W3IYW8">
    <property type="interactions" value="2"/>
</dbReference>
<evidence type="ECO:0000256" key="4">
    <source>
        <dbReference type="ARBA" id="ARBA00022989"/>
    </source>
</evidence>
<keyword evidence="6" id="KW-0325">Glycoprotein</keyword>
<evidence type="ECO:0000256" key="5">
    <source>
        <dbReference type="ARBA" id="ARBA00023136"/>
    </source>
</evidence>
<reference evidence="9" key="3">
    <citation type="journal article" date="2014" name="Nature">
        <title>Elephant shark genome provides unique insights into gnathostome evolution.</title>
        <authorList>
            <consortium name="International Elephant Shark Genome Sequencing Consortium"/>
            <person name="Venkatesh B."/>
            <person name="Lee A.P."/>
            <person name="Ravi V."/>
            <person name="Maurya A.K."/>
            <person name="Lian M.M."/>
            <person name="Swann J.B."/>
            <person name="Ohta Y."/>
            <person name="Flajnik M.F."/>
            <person name="Sutoh Y."/>
            <person name="Kasahara M."/>
            <person name="Hoon S."/>
            <person name="Gangu V."/>
            <person name="Roy S.W."/>
            <person name="Irimia M."/>
            <person name="Korzh V."/>
            <person name="Kondrychyn I."/>
            <person name="Lim Z.W."/>
            <person name="Tay B.H."/>
            <person name="Tohari S."/>
            <person name="Kong K.W."/>
            <person name="Ho S."/>
            <person name="Lorente-Galdos B."/>
            <person name="Quilez J."/>
            <person name="Marques-Bonet T."/>
            <person name="Raney B.J."/>
            <person name="Ingham P.W."/>
            <person name="Tay A."/>
            <person name="Hillier L.W."/>
            <person name="Minx P."/>
            <person name="Boehm T."/>
            <person name="Wilson R.K."/>
            <person name="Brenner S."/>
            <person name="Warren W.C."/>
        </authorList>
    </citation>
    <scope>NUCLEOTIDE SEQUENCE [LARGE SCALE GENOMIC DNA]</scope>
</reference>
<dbReference type="GeneTree" id="ENSGT00390000008240"/>
<comment type="similarity">
    <text evidence="2">Belongs to the DUOXA family.</text>
</comment>
<keyword evidence="9" id="KW-1185">Reference proteome</keyword>
<dbReference type="Pfam" id="PF10204">
    <property type="entry name" value="DuoxA"/>
    <property type="match status" value="1"/>
</dbReference>
<reference evidence="8" key="5">
    <citation type="submission" date="2025-09" db="UniProtKB">
        <authorList>
            <consortium name="Ensembl"/>
        </authorList>
    </citation>
    <scope>IDENTIFICATION</scope>
</reference>
<reference evidence="9" key="1">
    <citation type="journal article" date="2006" name="Science">
        <title>Ancient noncoding elements conserved in the human genome.</title>
        <authorList>
            <person name="Venkatesh B."/>
            <person name="Kirkness E.F."/>
            <person name="Loh Y.H."/>
            <person name="Halpern A.L."/>
            <person name="Lee A.P."/>
            <person name="Johnson J."/>
            <person name="Dandona N."/>
            <person name="Viswanathan L.D."/>
            <person name="Tay A."/>
            <person name="Venter J.C."/>
            <person name="Strausberg R.L."/>
            <person name="Brenner S."/>
        </authorList>
    </citation>
    <scope>NUCLEOTIDE SEQUENCE [LARGE SCALE GENOMIC DNA]</scope>
</reference>
<dbReference type="STRING" id="7868.ENSCMIP00000025810"/>
<evidence type="ECO:0000313" key="9">
    <source>
        <dbReference type="Proteomes" id="UP000314986"/>
    </source>
</evidence>
<evidence type="ECO:0000256" key="3">
    <source>
        <dbReference type="ARBA" id="ARBA00022692"/>
    </source>
</evidence>
<evidence type="ECO:0000256" key="7">
    <source>
        <dbReference type="SAM" id="Phobius"/>
    </source>
</evidence>
<keyword evidence="3 7" id="KW-0812">Transmembrane</keyword>
<dbReference type="Ensembl" id="ENSCMIT00000026235.1">
    <property type="protein sequence ID" value="ENSCMIP00000025810.1"/>
    <property type="gene ID" value="ENSCMIG00000011329.1"/>
</dbReference>
<feature type="transmembrane region" description="Helical" evidence="7">
    <location>
        <begin position="54"/>
        <end position="73"/>
    </location>
</feature>
<reference evidence="8" key="4">
    <citation type="submission" date="2025-08" db="UniProtKB">
        <authorList>
            <consortium name="Ensembl"/>
        </authorList>
    </citation>
    <scope>IDENTIFICATION</scope>
</reference>
<dbReference type="InterPro" id="IPR018469">
    <property type="entry name" value="Dual_oxidase_maturation_fac"/>
</dbReference>
<dbReference type="OMA" id="MHINITY"/>
<accession>A0A4W3IYW8</accession>
<gene>
    <name evidence="8" type="primary">duox2</name>
</gene>
<dbReference type="PANTHER" id="PTHR31158">
    <property type="entry name" value="DUAL OXIDASE 2"/>
    <property type="match status" value="1"/>
</dbReference>
<feature type="transmembrane region" description="Helical" evidence="7">
    <location>
        <begin position="205"/>
        <end position="226"/>
    </location>
</feature>
<dbReference type="InParanoid" id="A0A4W3IYW8"/>
<dbReference type="Proteomes" id="UP000314986">
    <property type="component" value="Unassembled WGS sequence"/>
</dbReference>
<organism evidence="8 9">
    <name type="scientific">Callorhinchus milii</name>
    <name type="common">Ghost shark</name>
    <dbReference type="NCBI Taxonomy" id="7868"/>
    <lineage>
        <taxon>Eukaryota</taxon>
        <taxon>Metazoa</taxon>
        <taxon>Chordata</taxon>
        <taxon>Craniata</taxon>
        <taxon>Vertebrata</taxon>
        <taxon>Chondrichthyes</taxon>
        <taxon>Holocephali</taxon>
        <taxon>Chimaeriformes</taxon>
        <taxon>Callorhinchidae</taxon>
        <taxon>Callorhinchus</taxon>
    </lineage>
</organism>
<sequence length="339" mass="37872">MSFFDGVHPFYPHARTAFIFPIHQLVIILVFVVFAVTFLVILPGIRGRGRFYAFFRILISLFIGAVIVVVNFTSDWESGSVTVNTTYKSFSKEAVYAKVGLHIGLAGINVTLKGLPVNQLNETIDYNENFPWSFGLDYNKEYHEGLEQGLPNPILYIAEKFAVSSPCLVYLQYRLSGHFATAMMWVSFCAWVLANILFSMPAIVYGGYMAVITSTFMIFGVISFATTRTVPLCTIQFGPYMLNTSFSVSFWLTLVTALLCLIFGVIVVVMNHFDPEKLRVFFQLSGDDADDEQLSEGLFNNGYTDDNGNTLGLQVRSVNIYTQGLLQAHCLGRGEMSIS</sequence>
<dbReference type="GO" id="GO:0015031">
    <property type="term" value="P:protein transport"/>
    <property type="evidence" value="ECO:0007669"/>
    <property type="project" value="InterPro"/>
</dbReference>
<protein>
    <submittedName>
        <fullName evidence="8">Dual oxidase maturation factor 1-like</fullName>
    </submittedName>
</protein>
<comment type="subcellular location">
    <subcellularLocation>
        <location evidence="1">Membrane</location>
        <topology evidence="1">Multi-pass membrane protein</topology>
    </subcellularLocation>
</comment>
<evidence type="ECO:0000256" key="2">
    <source>
        <dbReference type="ARBA" id="ARBA00009816"/>
    </source>
</evidence>
<keyword evidence="4 7" id="KW-1133">Transmembrane helix</keyword>
<feature type="transmembrane region" description="Helical" evidence="7">
    <location>
        <begin position="179"/>
        <end position="198"/>
    </location>
</feature>
<dbReference type="PANTHER" id="PTHR31158:SF1">
    <property type="entry name" value="DOXA1 FACTOR-RELATED"/>
    <property type="match status" value="1"/>
</dbReference>
<dbReference type="AlphaFoldDB" id="A0A4W3IYW8"/>
<evidence type="ECO:0000256" key="1">
    <source>
        <dbReference type="ARBA" id="ARBA00004141"/>
    </source>
</evidence>
<feature type="transmembrane region" description="Helical" evidence="7">
    <location>
        <begin position="246"/>
        <end position="269"/>
    </location>
</feature>
<evidence type="ECO:0000313" key="8">
    <source>
        <dbReference type="Ensembl" id="ENSCMIP00000025810.1"/>
    </source>
</evidence>
<evidence type="ECO:0000256" key="6">
    <source>
        <dbReference type="ARBA" id="ARBA00023180"/>
    </source>
</evidence>
<keyword evidence="5 7" id="KW-0472">Membrane</keyword>
<reference evidence="9" key="2">
    <citation type="journal article" date="2007" name="PLoS Biol.">
        <title>Survey sequencing and comparative analysis of the elephant shark (Callorhinchus milii) genome.</title>
        <authorList>
            <person name="Venkatesh B."/>
            <person name="Kirkness E.F."/>
            <person name="Loh Y.H."/>
            <person name="Halpern A.L."/>
            <person name="Lee A.P."/>
            <person name="Johnson J."/>
            <person name="Dandona N."/>
            <person name="Viswanathan L.D."/>
            <person name="Tay A."/>
            <person name="Venter J.C."/>
            <person name="Strausberg R.L."/>
            <person name="Brenner S."/>
        </authorList>
    </citation>
    <scope>NUCLEOTIDE SEQUENCE [LARGE SCALE GENOMIC DNA]</scope>
</reference>
<name>A0A4W3IYW8_CALMI</name>
<proteinExistence type="inferred from homology"/>